<organism evidence="1 2">
    <name type="scientific">Paenibacillus graminis</name>
    <dbReference type="NCBI Taxonomy" id="189425"/>
    <lineage>
        <taxon>Bacteria</taxon>
        <taxon>Bacillati</taxon>
        <taxon>Bacillota</taxon>
        <taxon>Bacilli</taxon>
        <taxon>Bacillales</taxon>
        <taxon>Paenibacillaceae</taxon>
        <taxon>Paenibacillus</taxon>
    </lineage>
</organism>
<proteinExistence type="predicted"/>
<dbReference type="Proteomes" id="UP000029500">
    <property type="component" value="Chromosome"/>
</dbReference>
<dbReference type="eggNOG" id="ENOG50348W1">
    <property type="taxonomic scope" value="Bacteria"/>
</dbReference>
<reference evidence="1 2" key="1">
    <citation type="submission" date="2014-08" db="EMBL/GenBank/DDBJ databases">
        <title>Comparative genomics of the Paenibacillus odorifer group.</title>
        <authorList>
            <person name="den Bakker H.C."/>
            <person name="Tsai Y.-C."/>
            <person name="Martin N."/>
            <person name="Korlach J."/>
            <person name="Wiedmann M."/>
        </authorList>
    </citation>
    <scope>NUCLEOTIDE SEQUENCE [LARGE SCALE GENOMIC DNA]</scope>
    <source>
        <strain evidence="1 2">DSM 15220</strain>
    </source>
</reference>
<protein>
    <recommendedName>
        <fullName evidence="3">YokE-like PH domain-containing protein</fullName>
    </recommendedName>
</protein>
<sequence length="122" mass="14251">MIFINKKTIDKLTESHKESDMLSCYSTPQSLSACTSRAIILLNNDRIILLFLNLFSSKVVQKVEFEVAELQEQKYHSGYLSSAIWSFNVRGQHWKFRIIKKILPLGSMQRDFLNFLQHNIIN</sequence>
<evidence type="ECO:0000313" key="2">
    <source>
        <dbReference type="Proteomes" id="UP000029500"/>
    </source>
</evidence>
<keyword evidence="2" id="KW-1185">Reference proteome</keyword>
<dbReference type="PROSITE" id="PS51257">
    <property type="entry name" value="PROKAR_LIPOPROTEIN"/>
    <property type="match status" value="1"/>
</dbReference>
<dbReference type="KEGG" id="pgm:PGRAT_13265"/>
<gene>
    <name evidence="1" type="ORF">PGRAT_13265</name>
</gene>
<name>A0A089M3X2_9BACL</name>
<evidence type="ECO:0000313" key="1">
    <source>
        <dbReference type="EMBL" id="AIQ68476.1"/>
    </source>
</evidence>
<dbReference type="EMBL" id="CP009287">
    <property type="protein sequence ID" value="AIQ68476.1"/>
    <property type="molecule type" value="Genomic_DNA"/>
</dbReference>
<dbReference type="AlphaFoldDB" id="A0A089M3X2"/>
<evidence type="ECO:0008006" key="3">
    <source>
        <dbReference type="Google" id="ProtNLM"/>
    </source>
</evidence>
<accession>A0A089M3X2</accession>
<dbReference type="HOGENOM" id="CLU_166692_0_0_9"/>